<accession>A0ABV3TG76</accession>
<keyword evidence="2 3" id="KW-0808">Transferase</keyword>
<dbReference type="RefSeq" id="WP_367959039.1">
    <property type="nucleotide sequence ID" value="NZ_JBAKFK010000003.1"/>
</dbReference>
<organism evidence="3 4">
    <name type="scientific">Spiribacter pallidus</name>
    <dbReference type="NCBI Taxonomy" id="1987936"/>
    <lineage>
        <taxon>Bacteria</taxon>
        <taxon>Pseudomonadati</taxon>
        <taxon>Pseudomonadota</taxon>
        <taxon>Gammaproteobacteria</taxon>
        <taxon>Chromatiales</taxon>
        <taxon>Ectothiorhodospiraceae</taxon>
        <taxon>Spiribacter</taxon>
    </lineage>
</organism>
<evidence type="ECO:0000256" key="1">
    <source>
        <dbReference type="ARBA" id="ARBA00022603"/>
    </source>
</evidence>
<dbReference type="Proteomes" id="UP001556709">
    <property type="component" value="Unassembled WGS sequence"/>
</dbReference>
<comment type="caution">
    <text evidence="3">The sequence shown here is derived from an EMBL/GenBank/DDBJ whole genome shotgun (WGS) entry which is preliminary data.</text>
</comment>
<evidence type="ECO:0000256" key="2">
    <source>
        <dbReference type="ARBA" id="ARBA00022679"/>
    </source>
</evidence>
<dbReference type="InterPro" id="IPR003788">
    <property type="entry name" value="NDUFAF7"/>
</dbReference>
<dbReference type="SUPFAM" id="SSF53335">
    <property type="entry name" value="S-adenosyl-L-methionine-dependent methyltransferases"/>
    <property type="match status" value="1"/>
</dbReference>
<dbReference type="GO" id="GO:0032259">
    <property type="term" value="P:methylation"/>
    <property type="evidence" value="ECO:0007669"/>
    <property type="project" value="UniProtKB-KW"/>
</dbReference>
<dbReference type="Gene3D" id="3.40.50.12710">
    <property type="match status" value="1"/>
</dbReference>
<reference evidence="3 4" key="1">
    <citation type="submission" date="2024-02" db="EMBL/GenBank/DDBJ databases">
        <title>New especies of Spiribacter isolated from saline water.</title>
        <authorList>
            <person name="Leon M.J."/>
            <person name="De La Haba R."/>
            <person name="Sanchez-Porro C."/>
            <person name="Ventosa A."/>
        </authorList>
    </citation>
    <scope>NUCLEOTIDE SEQUENCE [LARGE SCALE GENOMIC DNA]</scope>
    <source>
        <strain evidence="4">ag22IC6-390</strain>
    </source>
</reference>
<dbReference type="InterPro" id="IPR038375">
    <property type="entry name" value="NDUFAF7_sf"/>
</dbReference>
<evidence type="ECO:0000313" key="3">
    <source>
        <dbReference type="EMBL" id="MEX0469625.1"/>
    </source>
</evidence>
<evidence type="ECO:0000313" key="4">
    <source>
        <dbReference type="Proteomes" id="UP001556709"/>
    </source>
</evidence>
<keyword evidence="4" id="KW-1185">Reference proteome</keyword>
<keyword evidence="1 3" id="KW-0489">Methyltransferase</keyword>
<name>A0ABV3TG76_9GAMM</name>
<dbReference type="PANTHER" id="PTHR12049:SF7">
    <property type="entry name" value="PROTEIN ARGININE METHYLTRANSFERASE NDUFAF7, MITOCHONDRIAL"/>
    <property type="match status" value="1"/>
</dbReference>
<dbReference type="EMBL" id="JBAKFM010000003">
    <property type="protein sequence ID" value="MEX0469625.1"/>
    <property type="molecule type" value="Genomic_DNA"/>
</dbReference>
<protein>
    <submittedName>
        <fullName evidence="3">SAM-dependent methyltransferase</fullName>
        <ecNumber evidence="3">2.1.1.-</ecNumber>
    </submittedName>
</protein>
<dbReference type="EC" id="2.1.1.-" evidence="3"/>
<dbReference type="Pfam" id="PF02636">
    <property type="entry name" value="Methyltransf_28"/>
    <property type="match status" value="1"/>
</dbReference>
<proteinExistence type="predicted"/>
<dbReference type="GO" id="GO:0008168">
    <property type="term" value="F:methyltransferase activity"/>
    <property type="evidence" value="ECO:0007669"/>
    <property type="project" value="UniProtKB-KW"/>
</dbReference>
<dbReference type="InterPro" id="IPR029063">
    <property type="entry name" value="SAM-dependent_MTases_sf"/>
</dbReference>
<dbReference type="PANTHER" id="PTHR12049">
    <property type="entry name" value="PROTEIN ARGININE METHYLTRANSFERASE NDUFAF7, MITOCHONDRIAL"/>
    <property type="match status" value="1"/>
</dbReference>
<sequence>MHRDDGEALPAPDEQAAAHSRALRKRIDAAIAMAGGVLDFAEYMALALYAPGLGYYSAGQQRFGAEGDFTTAPLMSDLFAHTLAGEVAEVLGRVDDGVVLEFGAGTGRMAADMLIALDEAGAVPRQYWILEVSADLRARQAETVKTLPAHLQSRIEWLDRLPSAPIHGVILANEVMDAMPVRCFERTDSGVQMLGVGHDDAGALCWRTRAADAALASAVADIEQHIGDRLPAGYRSEWCPGLAPWVAELSSILAAGAAFLIDYGYPRREYYHPQRGAGTLLCHYRHRAHDDPFFWPGLQDITASVDFTAAAAAGRAAGLTLLGFSTQGNFLAGAGLPALIERRAGGDPQRAAELAQQAKPLLFPDELGERFKVLGLGRGMDHIPSGFGFADHRARLSV</sequence>
<gene>
    <name evidence="3" type="ORF">V6X73_07795</name>
</gene>